<dbReference type="AlphaFoldDB" id="A0A5C1YG17"/>
<dbReference type="InterPro" id="IPR043133">
    <property type="entry name" value="GTP-CH-I_C/QueF"/>
</dbReference>
<protein>
    <recommendedName>
        <fullName evidence="6">7,8-dihydroneopterin aldolase</fullName>
        <ecNumber evidence="6">4.1.2.25</ecNumber>
    </recommendedName>
</protein>
<feature type="domain" description="Dihydroneopterin aldolase/epimerase" evidence="7">
    <location>
        <begin position="27"/>
        <end position="139"/>
    </location>
</feature>
<dbReference type="UniPathway" id="UPA00077">
    <property type="reaction ID" value="UER00154"/>
</dbReference>
<evidence type="ECO:0000256" key="5">
    <source>
        <dbReference type="ARBA" id="ARBA00023239"/>
    </source>
</evidence>
<reference evidence="8 9" key="1">
    <citation type="submission" date="2019-09" db="EMBL/GenBank/DDBJ databases">
        <title>Genome sequencing of strain KACC 19306.</title>
        <authorList>
            <person name="Heo J."/>
            <person name="Kim S.-J."/>
            <person name="Kim J.-S."/>
            <person name="Hong S.-B."/>
            <person name="Kwon S.-W."/>
        </authorList>
    </citation>
    <scope>NUCLEOTIDE SEQUENCE [LARGE SCALE GENOMIC DNA]</scope>
    <source>
        <strain evidence="8 9">KACC 19306</strain>
    </source>
</reference>
<evidence type="ECO:0000313" key="9">
    <source>
        <dbReference type="Proteomes" id="UP000324678"/>
    </source>
</evidence>
<comment type="function">
    <text evidence="6">Catalyzes the conversion of 7,8-dihydroneopterin to 6-hydroxymethyl-7,8-dihydropterin.</text>
</comment>
<evidence type="ECO:0000256" key="2">
    <source>
        <dbReference type="ARBA" id="ARBA00005013"/>
    </source>
</evidence>
<dbReference type="NCBIfam" id="TIGR00525">
    <property type="entry name" value="folB"/>
    <property type="match status" value="1"/>
</dbReference>
<dbReference type="Proteomes" id="UP000324678">
    <property type="component" value="Chromosome"/>
</dbReference>
<dbReference type="EMBL" id="CP043505">
    <property type="protein sequence ID" value="QEO15074.1"/>
    <property type="molecule type" value="Genomic_DNA"/>
</dbReference>
<dbReference type="SMART" id="SM00905">
    <property type="entry name" value="FolB"/>
    <property type="match status" value="1"/>
</dbReference>
<dbReference type="EC" id="4.1.2.25" evidence="6"/>
<dbReference type="Pfam" id="PF02152">
    <property type="entry name" value="FolB"/>
    <property type="match status" value="1"/>
</dbReference>
<dbReference type="PANTHER" id="PTHR42844:SF1">
    <property type="entry name" value="DIHYDRONEOPTERIN ALDOLASE 1-RELATED"/>
    <property type="match status" value="1"/>
</dbReference>
<evidence type="ECO:0000256" key="4">
    <source>
        <dbReference type="ARBA" id="ARBA00022909"/>
    </source>
</evidence>
<dbReference type="InterPro" id="IPR006157">
    <property type="entry name" value="FolB_dom"/>
</dbReference>
<evidence type="ECO:0000259" key="7">
    <source>
        <dbReference type="SMART" id="SM00905"/>
    </source>
</evidence>
<dbReference type="KEGG" id="ail:FLP10_12115"/>
<comment type="pathway">
    <text evidence="2 6">Cofactor biosynthesis; tetrahydrofolate biosynthesis; 2-amino-4-hydroxy-6-hydroxymethyl-7,8-dihydropteridine diphosphate from 7,8-dihydroneopterin triphosphate: step 3/4.</text>
</comment>
<dbReference type="GO" id="GO:0046654">
    <property type="term" value="P:tetrahydrofolate biosynthetic process"/>
    <property type="evidence" value="ECO:0007669"/>
    <property type="project" value="UniProtKB-UniRule"/>
</dbReference>
<organism evidence="8 9">
    <name type="scientific">Agromyces intestinalis</name>
    <dbReference type="NCBI Taxonomy" id="2592652"/>
    <lineage>
        <taxon>Bacteria</taxon>
        <taxon>Bacillati</taxon>
        <taxon>Actinomycetota</taxon>
        <taxon>Actinomycetes</taxon>
        <taxon>Micrococcales</taxon>
        <taxon>Microbacteriaceae</taxon>
        <taxon>Agromyces</taxon>
    </lineage>
</organism>
<keyword evidence="5 6" id="KW-0456">Lyase</keyword>
<dbReference type="OrthoDB" id="3212934at2"/>
<keyword evidence="4 6" id="KW-0289">Folate biosynthesis</keyword>
<proteinExistence type="inferred from homology"/>
<dbReference type="GO" id="GO:0004150">
    <property type="term" value="F:dihydroneopterin aldolase activity"/>
    <property type="evidence" value="ECO:0007669"/>
    <property type="project" value="UniProtKB-UniRule"/>
</dbReference>
<evidence type="ECO:0000256" key="3">
    <source>
        <dbReference type="ARBA" id="ARBA00005708"/>
    </source>
</evidence>
<dbReference type="PANTHER" id="PTHR42844">
    <property type="entry name" value="DIHYDRONEOPTERIN ALDOLASE 1-RELATED"/>
    <property type="match status" value="1"/>
</dbReference>
<evidence type="ECO:0000313" key="8">
    <source>
        <dbReference type="EMBL" id="QEO15074.1"/>
    </source>
</evidence>
<dbReference type="SUPFAM" id="SSF55620">
    <property type="entry name" value="Tetrahydrobiopterin biosynthesis enzymes-like"/>
    <property type="match status" value="1"/>
</dbReference>
<gene>
    <name evidence="8" type="primary">folB</name>
    <name evidence="8" type="ORF">FLP10_12115</name>
</gene>
<comment type="catalytic activity">
    <reaction evidence="1 6">
        <text>7,8-dihydroneopterin = 6-hydroxymethyl-7,8-dihydropterin + glycolaldehyde</text>
        <dbReference type="Rhea" id="RHEA:10540"/>
        <dbReference type="ChEBI" id="CHEBI:17001"/>
        <dbReference type="ChEBI" id="CHEBI:17071"/>
        <dbReference type="ChEBI" id="CHEBI:44841"/>
        <dbReference type="EC" id="4.1.2.25"/>
    </reaction>
</comment>
<dbReference type="FunFam" id="3.30.1130.10:FF:000003">
    <property type="entry name" value="7,8-dihydroneopterin aldolase"/>
    <property type="match status" value="1"/>
</dbReference>
<evidence type="ECO:0000256" key="6">
    <source>
        <dbReference type="RuleBase" id="RU362079"/>
    </source>
</evidence>
<name>A0A5C1YG17_9MICO</name>
<dbReference type="GO" id="GO:0046656">
    <property type="term" value="P:folic acid biosynthetic process"/>
    <property type="evidence" value="ECO:0007669"/>
    <property type="project" value="UniProtKB-UniRule"/>
</dbReference>
<dbReference type="NCBIfam" id="TIGR00526">
    <property type="entry name" value="folB_dom"/>
    <property type="match status" value="1"/>
</dbReference>
<accession>A0A5C1YG17</accession>
<dbReference type="Gene3D" id="3.30.1130.10">
    <property type="match status" value="1"/>
</dbReference>
<keyword evidence="9" id="KW-1185">Reference proteome</keyword>
<sequence length="142" mass="15335">MWSPRDERSTCSVHGRVVDVADLRDRITLTGLRVHAHHGVFDFERRDGQEFVVDVVAFVDLAPAAAGDALGETVHYGVLAEEVVAAVRRDPVDLIETVAERVAAVVLAHDAVQQVEVTVHKPGAPIGVPFEDVSVTVVRGRA</sequence>
<dbReference type="GO" id="GO:0005737">
    <property type="term" value="C:cytoplasm"/>
    <property type="evidence" value="ECO:0007669"/>
    <property type="project" value="TreeGrafter"/>
</dbReference>
<evidence type="ECO:0000256" key="1">
    <source>
        <dbReference type="ARBA" id="ARBA00001353"/>
    </source>
</evidence>
<comment type="similarity">
    <text evidence="3 6">Belongs to the DHNA family.</text>
</comment>
<dbReference type="InterPro" id="IPR006156">
    <property type="entry name" value="Dihydroneopterin_aldolase"/>
</dbReference>